<dbReference type="EMBL" id="PGGS01000408">
    <property type="protein sequence ID" value="PNH04246.1"/>
    <property type="molecule type" value="Genomic_DNA"/>
</dbReference>
<dbReference type="Proteomes" id="UP000236333">
    <property type="component" value="Unassembled WGS sequence"/>
</dbReference>
<organism evidence="5 6">
    <name type="scientific">Tetrabaena socialis</name>
    <dbReference type="NCBI Taxonomy" id="47790"/>
    <lineage>
        <taxon>Eukaryota</taxon>
        <taxon>Viridiplantae</taxon>
        <taxon>Chlorophyta</taxon>
        <taxon>core chlorophytes</taxon>
        <taxon>Chlorophyceae</taxon>
        <taxon>CS clade</taxon>
        <taxon>Chlamydomonadales</taxon>
        <taxon>Tetrabaenaceae</taxon>
        <taxon>Tetrabaena</taxon>
    </lineage>
</organism>
<keyword evidence="2" id="KW-0808">Transferase</keyword>
<evidence type="ECO:0000256" key="3">
    <source>
        <dbReference type="ARBA" id="ARBA00022777"/>
    </source>
</evidence>
<accession>A0A2J7ZVE7</accession>
<evidence type="ECO:0000313" key="6">
    <source>
        <dbReference type="Proteomes" id="UP000236333"/>
    </source>
</evidence>
<dbReference type="PANTHER" id="PTHR43320">
    <property type="entry name" value="SUGAR KINASE"/>
    <property type="match status" value="1"/>
</dbReference>
<dbReference type="Gene3D" id="3.40.1190.20">
    <property type="match status" value="1"/>
</dbReference>
<dbReference type="GO" id="GO:0016301">
    <property type="term" value="F:kinase activity"/>
    <property type="evidence" value="ECO:0007669"/>
    <property type="project" value="UniProtKB-KW"/>
</dbReference>
<evidence type="ECO:0000313" key="5">
    <source>
        <dbReference type="EMBL" id="PNH04246.1"/>
    </source>
</evidence>
<dbReference type="OrthoDB" id="414463at2759"/>
<keyword evidence="6" id="KW-1185">Reference proteome</keyword>
<proteinExistence type="inferred from homology"/>
<sequence>MSMPAPESDACLRVAVIQVSALVDHVASVDKGTLHRLAGLEVAGSKRCGLDELQDILASVGHFESKAGGSASNVGRALATGFGVAVQLVGTRGGDEWGAMYAGAMQRAGVNTERVRVLQGGSTGRSAILTCEGERTMRTFMDPGVTTRAGSLAPSDVAGCSWLFLSAYCLYSEGLLPRAVQLANEAGVKVVLDLASYEVVRTYHEQLLEVLEGGGVHFCVCNETSSDGAQAVAAKTPPHSPPASQSRAHGLAHVRLLAAASSRVPSSASRLRPASTHLEAGGKANKFVNVRYRTSSFDQADS</sequence>
<keyword evidence="3" id="KW-0418">Kinase</keyword>
<dbReference type="PANTHER" id="PTHR43320:SF1">
    <property type="entry name" value="OS01G0105900 PROTEIN"/>
    <property type="match status" value="1"/>
</dbReference>
<dbReference type="InterPro" id="IPR029056">
    <property type="entry name" value="Ribokinase-like"/>
</dbReference>
<gene>
    <name evidence="5" type="ORF">TSOC_009623</name>
</gene>
<feature type="domain" description="Carbohydrate kinase PfkB" evidence="4">
    <location>
        <begin position="55"/>
        <end position="139"/>
    </location>
</feature>
<dbReference type="Pfam" id="PF00294">
    <property type="entry name" value="PfkB"/>
    <property type="match status" value="1"/>
</dbReference>
<evidence type="ECO:0000256" key="2">
    <source>
        <dbReference type="ARBA" id="ARBA00022679"/>
    </source>
</evidence>
<comment type="caution">
    <text evidence="5">The sequence shown here is derived from an EMBL/GenBank/DDBJ whole genome shotgun (WGS) entry which is preliminary data.</text>
</comment>
<dbReference type="SUPFAM" id="SSF53613">
    <property type="entry name" value="Ribokinase-like"/>
    <property type="match status" value="1"/>
</dbReference>
<reference evidence="5 6" key="1">
    <citation type="journal article" date="2017" name="Mol. Biol. Evol.">
        <title>The 4-celled Tetrabaena socialis nuclear genome reveals the essential components for genetic control of cell number at the origin of multicellularity in the volvocine lineage.</title>
        <authorList>
            <person name="Featherston J."/>
            <person name="Arakaki Y."/>
            <person name="Hanschen E.R."/>
            <person name="Ferris P.J."/>
            <person name="Michod R.E."/>
            <person name="Olson B.J.S.C."/>
            <person name="Nozaki H."/>
            <person name="Durand P.M."/>
        </authorList>
    </citation>
    <scope>NUCLEOTIDE SEQUENCE [LARGE SCALE GENOMIC DNA]</scope>
    <source>
        <strain evidence="5 6">NIES-571</strain>
    </source>
</reference>
<dbReference type="InterPro" id="IPR052700">
    <property type="entry name" value="Carb_kinase_PfkB-like"/>
</dbReference>
<name>A0A2J7ZVE7_9CHLO</name>
<protein>
    <recommendedName>
        <fullName evidence="4">Carbohydrate kinase PfkB domain-containing protein</fullName>
    </recommendedName>
</protein>
<dbReference type="InterPro" id="IPR011611">
    <property type="entry name" value="PfkB_dom"/>
</dbReference>
<evidence type="ECO:0000256" key="1">
    <source>
        <dbReference type="ARBA" id="ARBA00010688"/>
    </source>
</evidence>
<dbReference type="AlphaFoldDB" id="A0A2J7ZVE7"/>
<comment type="similarity">
    <text evidence="1">Belongs to the carbohydrate kinase PfkB family.</text>
</comment>
<evidence type="ECO:0000259" key="4">
    <source>
        <dbReference type="Pfam" id="PF00294"/>
    </source>
</evidence>